<organism evidence="1 2">
    <name type="scientific">Vicia faba</name>
    <name type="common">Broad bean</name>
    <name type="synonym">Faba vulgaris</name>
    <dbReference type="NCBI Taxonomy" id="3906"/>
    <lineage>
        <taxon>Eukaryota</taxon>
        <taxon>Viridiplantae</taxon>
        <taxon>Streptophyta</taxon>
        <taxon>Embryophyta</taxon>
        <taxon>Tracheophyta</taxon>
        <taxon>Spermatophyta</taxon>
        <taxon>Magnoliopsida</taxon>
        <taxon>eudicotyledons</taxon>
        <taxon>Gunneridae</taxon>
        <taxon>Pentapetalae</taxon>
        <taxon>rosids</taxon>
        <taxon>fabids</taxon>
        <taxon>Fabales</taxon>
        <taxon>Fabaceae</taxon>
        <taxon>Papilionoideae</taxon>
        <taxon>50 kb inversion clade</taxon>
        <taxon>NPAAA clade</taxon>
        <taxon>Hologalegina</taxon>
        <taxon>IRL clade</taxon>
        <taxon>Fabeae</taxon>
        <taxon>Vicia</taxon>
    </lineage>
</organism>
<evidence type="ECO:0000313" key="1">
    <source>
        <dbReference type="EMBL" id="CAI8601484.1"/>
    </source>
</evidence>
<reference evidence="1 2" key="1">
    <citation type="submission" date="2023-01" db="EMBL/GenBank/DDBJ databases">
        <authorList>
            <person name="Kreplak J."/>
        </authorList>
    </citation>
    <scope>NUCLEOTIDE SEQUENCE [LARGE SCALE GENOMIC DNA]</scope>
</reference>
<accession>A0AAV0ZT15</accession>
<name>A0AAV0ZT15_VICFA</name>
<keyword evidence="2" id="KW-1185">Reference proteome</keyword>
<protein>
    <submittedName>
        <fullName evidence="1">Uncharacterized protein</fullName>
    </submittedName>
</protein>
<dbReference type="Proteomes" id="UP001157006">
    <property type="component" value="Chromosome 2"/>
</dbReference>
<sequence length="131" mass="14874">MQPLILHCSTSLSPPLTSINIRLKLFDESSTPHLNTTRLFLFISNSQASTLACDMLKLGMNTRGMKFLEESRLSCELTWLNRTSGSLCNSRFDDSGDAPLGTMEAWSKDNRKHEDNFHMFFKHCIIICNSL</sequence>
<dbReference type="EMBL" id="OX451737">
    <property type="protein sequence ID" value="CAI8601484.1"/>
    <property type="molecule type" value="Genomic_DNA"/>
</dbReference>
<evidence type="ECO:0000313" key="2">
    <source>
        <dbReference type="Proteomes" id="UP001157006"/>
    </source>
</evidence>
<proteinExistence type="predicted"/>
<gene>
    <name evidence="1" type="ORF">VFH_II274800</name>
</gene>
<dbReference type="AlphaFoldDB" id="A0AAV0ZT15"/>